<evidence type="ECO:0000256" key="8">
    <source>
        <dbReference type="ARBA" id="ARBA00022723"/>
    </source>
</evidence>
<evidence type="ECO:0000256" key="6">
    <source>
        <dbReference type="ARBA" id="ARBA00022568"/>
    </source>
</evidence>
<keyword evidence="7 21" id="KW-0812">Transmembrane</keyword>
<comment type="subcellular location">
    <subcellularLocation>
        <location evidence="1">Cell membrane</location>
        <topology evidence="1">Multi-pass membrane protein</topology>
    </subcellularLocation>
</comment>
<dbReference type="EMBL" id="CAJNOC010000829">
    <property type="protein sequence ID" value="CAF0807680.1"/>
    <property type="molecule type" value="Genomic_DNA"/>
</dbReference>
<dbReference type="InterPro" id="IPR032452">
    <property type="entry name" value="Na_Ca_Ex_C-exten"/>
</dbReference>
<evidence type="ECO:0000256" key="7">
    <source>
        <dbReference type="ARBA" id="ARBA00022692"/>
    </source>
</evidence>
<dbReference type="Gene3D" id="1.20.1420.30">
    <property type="entry name" value="NCX, central ion-binding region"/>
    <property type="match status" value="2"/>
</dbReference>
<keyword evidence="14" id="KW-0915">Sodium</keyword>
<keyword evidence="11" id="KW-0106">Calcium</keyword>
<feature type="transmembrane region" description="Helical" evidence="21">
    <location>
        <begin position="136"/>
        <end position="157"/>
    </location>
</feature>
<keyword evidence="3" id="KW-0813">Transport</keyword>
<feature type="region of interest" description="Disordered" evidence="20">
    <location>
        <begin position="639"/>
        <end position="669"/>
    </location>
</feature>
<evidence type="ECO:0000259" key="22">
    <source>
        <dbReference type="SMART" id="SM00237"/>
    </source>
</evidence>
<dbReference type="GO" id="GO:0098703">
    <property type="term" value="P:calcium ion import across plasma membrane"/>
    <property type="evidence" value="ECO:0007669"/>
    <property type="project" value="TreeGrafter"/>
</dbReference>
<dbReference type="GO" id="GO:0098794">
    <property type="term" value="C:postsynapse"/>
    <property type="evidence" value="ECO:0007669"/>
    <property type="project" value="TreeGrafter"/>
</dbReference>
<gene>
    <name evidence="23" type="ORF">OXX778_LOCUS6805</name>
</gene>
<keyword evidence="17" id="KW-0325">Glycoprotein</keyword>
<evidence type="ECO:0000256" key="10">
    <source>
        <dbReference type="ARBA" id="ARBA00022737"/>
    </source>
</evidence>
<dbReference type="GO" id="GO:0042383">
    <property type="term" value="C:sarcolemma"/>
    <property type="evidence" value="ECO:0007669"/>
    <property type="project" value="TreeGrafter"/>
</dbReference>
<evidence type="ECO:0000256" key="11">
    <source>
        <dbReference type="ARBA" id="ARBA00022837"/>
    </source>
</evidence>
<keyword evidence="9" id="KW-0732">Signal</keyword>
<feature type="transmembrane region" description="Helical" evidence="21">
    <location>
        <begin position="847"/>
        <end position="869"/>
    </location>
</feature>
<feature type="compositionally biased region" description="Basic and acidic residues" evidence="20">
    <location>
        <begin position="652"/>
        <end position="668"/>
    </location>
</feature>
<dbReference type="AlphaFoldDB" id="A0A813TC72"/>
<feature type="transmembrane region" description="Helical" evidence="21">
    <location>
        <begin position="774"/>
        <end position="794"/>
    </location>
</feature>
<dbReference type="InterPro" id="IPR038081">
    <property type="entry name" value="CalX-like_sf"/>
</dbReference>
<feature type="transmembrane region" description="Helical" evidence="21">
    <location>
        <begin position="806"/>
        <end position="826"/>
    </location>
</feature>
<evidence type="ECO:0000256" key="21">
    <source>
        <dbReference type="SAM" id="Phobius"/>
    </source>
</evidence>
<proteinExistence type="inferred from homology"/>
<evidence type="ECO:0000256" key="13">
    <source>
        <dbReference type="ARBA" id="ARBA00022989"/>
    </source>
</evidence>
<dbReference type="Gene3D" id="2.60.40.2030">
    <property type="match status" value="2"/>
</dbReference>
<dbReference type="GO" id="GO:0005432">
    <property type="term" value="F:calcium:sodium antiporter activity"/>
    <property type="evidence" value="ECO:0007669"/>
    <property type="project" value="InterPro"/>
</dbReference>
<keyword evidence="18" id="KW-0739">Sodium transport</keyword>
<evidence type="ECO:0000256" key="9">
    <source>
        <dbReference type="ARBA" id="ARBA00022729"/>
    </source>
</evidence>
<evidence type="ECO:0000256" key="12">
    <source>
        <dbReference type="ARBA" id="ARBA00022860"/>
    </source>
</evidence>
<keyword evidence="5" id="KW-1003">Cell membrane</keyword>
<evidence type="ECO:0000256" key="19">
    <source>
        <dbReference type="ARBA" id="ARBA00033667"/>
    </source>
</evidence>
<keyword evidence="10" id="KW-0677">Repeat</keyword>
<evidence type="ECO:0000256" key="20">
    <source>
        <dbReference type="SAM" id="MobiDB-lite"/>
    </source>
</evidence>
<dbReference type="GO" id="GO:0030424">
    <property type="term" value="C:axon"/>
    <property type="evidence" value="ECO:0007669"/>
    <property type="project" value="TreeGrafter"/>
</dbReference>
<evidence type="ECO:0000256" key="15">
    <source>
        <dbReference type="ARBA" id="ARBA00023065"/>
    </source>
</evidence>
<dbReference type="PANTHER" id="PTHR11878:SF65">
    <property type="entry name" value="NA_CA-EXCHANGE PROTEIN, ISOFORM G"/>
    <property type="match status" value="1"/>
</dbReference>
<evidence type="ECO:0000256" key="5">
    <source>
        <dbReference type="ARBA" id="ARBA00022475"/>
    </source>
</evidence>
<feature type="transmembrane region" description="Helical" evidence="21">
    <location>
        <begin position="44"/>
        <end position="62"/>
    </location>
</feature>
<feature type="transmembrane region" description="Helical" evidence="21">
    <location>
        <begin position="697"/>
        <end position="721"/>
    </location>
</feature>
<evidence type="ECO:0000313" key="23">
    <source>
        <dbReference type="EMBL" id="CAF0807680.1"/>
    </source>
</evidence>
<dbReference type="Pfam" id="PF03160">
    <property type="entry name" value="Calx-beta"/>
    <property type="match status" value="1"/>
</dbReference>
<dbReference type="Pfam" id="PF01699">
    <property type="entry name" value="Na_Ca_ex"/>
    <property type="match status" value="2"/>
</dbReference>
<keyword evidence="8" id="KW-0479">Metal-binding</keyword>
<dbReference type="InterPro" id="IPR051171">
    <property type="entry name" value="CaCA"/>
</dbReference>
<name>A0A813TC72_9BILA</name>
<keyword evidence="12" id="KW-0112">Calmodulin-binding</keyword>
<evidence type="ECO:0000256" key="4">
    <source>
        <dbReference type="ARBA" id="ARBA00022449"/>
    </source>
</evidence>
<comment type="catalytic activity">
    <reaction evidence="19">
        <text>Ca(2+)(in) + 3 Na(+)(out) = Ca(2+)(out) + 3 Na(+)(in)</text>
        <dbReference type="Rhea" id="RHEA:69955"/>
        <dbReference type="ChEBI" id="CHEBI:29101"/>
        <dbReference type="ChEBI" id="CHEBI:29108"/>
    </reaction>
</comment>
<evidence type="ECO:0000256" key="18">
    <source>
        <dbReference type="ARBA" id="ARBA00023201"/>
    </source>
</evidence>
<keyword evidence="13 21" id="KW-1133">Transmembrane helix</keyword>
<reference evidence="23" key="1">
    <citation type="submission" date="2021-02" db="EMBL/GenBank/DDBJ databases">
        <authorList>
            <person name="Nowell W R."/>
        </authorList>
    </citation>
    <scope>NUCLEOTIDE SEQUENCE</scope>
    <source>
        <strain evidence="23">Ploen Becks lab</strain>
    </source>
</reference>
<evidence type="ECO:0000256" key="14">
    <source>
        <dbReference type="ARBA" id="ARBA00023053"/>
    </source>
</evidence>
<feature type="domain" description="Calx-beta" evidence="22">
    <location>
        <begin position="472"/>
        <end position="571"/>
    </location>
</feature>
<evidence type="ECO:0000256" key="3">
    <source>
        <dbReference type="ARBA" id="ARBA00022448"/>
    </source>
</evidence>
<evidence type="ECO:0000256" key="1">
    <source>
        <dbReference type="ARBA" id="ARBA00004651"/>
    </source>
</evidence>
<feature type="transmembrane region" description="Helical" evidence="21">
    <location>
        <begin position="198"/>
        <end position="218"/>
    </location>
</feature>
<dbReference type="PANTHER" id="PTHR11878">
    <property type="entry name" value="SODIUM/CALCIUM EXCHANGER"/>
    <property type="match status" value="1"/>
</dbReference>
<keyword evidence="16 21" id="KW-0472">Membrane</keyword>
<feature type="transmembrane region" description="Helical" evidence="21">
    <location>
        <begin position="103"/>
        <end position="124"/>
    </location>
</feature>
<sequence>MYNCSLNLTTQACNETIGSCKPGLILPVWNPQVGLTLGDTIARAFVYALGLAYLFLGVSIIADRFMAAIEVITSQEREIHVIDSNGNKQVVMVRYWNETVSNLTLMALGSSAPEILLSIIEIFGNNFQAGDLGPNTIVGSAAYNLFVIIGYCILVVPDGEIRRIKHLRVFFVTAAWSIFAYIWLYVIIAVTTPNVVDLWEAGLTFLFFPLTVVTAYIVDKKIFFGNFLQKKIKSTKVIKDEEAQNQDALQPLNENVDNFDDLNPEIKNFEEHRREYINILREMRQKNPDIGIDELQKLAEIEILKRGPKSRAYYRIQATRKLIGGNTNVRKKLEVKDKMLNTKSKSNLENILEQDAGNLTSVFFEPAHYTCFESVGSLELYVTRQGGDLSKTILVDYKTENGSAEANSDYEFTEGTLTFYPGETRKHFVVKIIDDDVYEEDEHFYVRLSNARYQENERIDEETLKVINPDLATVMILDDDHGGVFLFTEPKMEIIENIGVLRIKVLRTSGARGKVKIPYKTIDASAIGGRDFEKKNDVLTFYNNEIEKYIEIDIVDDEDYQKNENFFVELGEPIADMDEASHNEAGRPRIGEQNKIEIHIKESKVIKGIVDKLLVKSNAAVLVGTSSWKEQFIEAFQVNADDDDDDNEGENDEGKNENEENKEEKEPKQPSLGDYIIHFVSLFWKILFAFVPPTEIWGGWACFVVSIFIIGVLTAVIGDLASHFGCTVGLKDSVTAISFVALGTSLPDTFASKVAAVQDKYADSSVGNVTGSNAVNVFLGIGLAWMWAAAYHYYNDSQFIVKPGSLAFSVTMFCTFALIAISIMMFRRMKFIGGELGGPNGWRYFTSSLFFFLWLLYLILSSLDSYAFLNF</sequence>
<dbReference type="SUPFAM" id="SSF141072">
    <property type="entry name" value="CalX-like"/>
    <property type="match status" value="2"/>
</dbReference>
<evidence type="ECO:0000256" key="2">
    <source>
        <dbReference type="ARBA" id="ARBA00007489"/>
    </source>
</evidence>
<dbReference type="InterPro" id="IPR044880">
    <property type="entry name" value="NCX_ion-bd_dom_sf"/>
</dbReference>
<protein>
    <recommendedName>
        <fullName evidence="22">Calx-beta domain-containing protein</fullName>
    </recommendedName>
</protein>
<comment type="caution">
    <text evidence="23">The sequence shown here is derived from an EMBL/GenBank/DDBJ whole genome shotgun (WGS) entry which is preliminary data.</text>
</comment>
<organism evidence="23 24">
    <name type="scientific">Brachionus calyciflorus</name>
    <dbReference type="NCBI Taxonomy" id="104777"/>
    <lineage>
        <taxon>Eukaryota</taxon>
        <taxon>Metazoa</taxon>
        <taxon>Spiralia</taxon>
        <taxon>Gnathifera</taxon>
        <taxon>Rotifera</taxon>
        <taxon>Eurotatoria</taxon>
        <taxon>Monogononta</taxon>
        <taxon>Pseudotrocha</taxon>
        <taxon>Ploima</taxon>
        <taxon>Brachionidae</taxon>
        <taxon>Brachionus</taxon>
    </lineage>
</organism>
<evidence type="ECO:0000313" key="24">
    <source>
        <dbReference type="Proteomes" id="UP000663879"/>
    </source>
</evidence>
<dbReference type="InterPro" id="IPR003644">
    <property type="entry name" value="Calx_beta"/>
</dbReference>
<dbReference type="InterPro" id="IPR004837">
    <property type="entry name" value="NaCa_Exmemb"/>
</dbReference>
<dbReference type="PRINTS" id="PR01259">
    <property type="entry name" value="NACAEXCHNGR"/>
</dbReference>
<dbReference type="GO" id="GO:0007154">
    <property type="term" value="P:cell communication"/>
    <property type="evidence" value="ECO:0007669"/>
    <property type="project" value="InterPro"/>
</dbReference>
<keyword evidence="15" id="KW-0406">Ion transport</keyword>
<comment type="similarity">
    <text evidence="2">Belongs to the Ca(2+):cation antiporter (CaCA) (TC 2.A.19) family. SLC8 subfamily.</text>
</comment>
<evidence type="ECO:0000256" key="17">
    <source>
        <dbReference type="ARBA" id="ARBA00023180"/>
    </source>
</evidence>
<dbReference type="Proteomes" id="UP000663879">
    <property type="component" value="Unassembled WGS sequence"/>
</dbReference>
<dbReference type="GO" id="GO:0005516">
    <property type="term" value="F:calmodulin binding"/>
    <property type="evidence" value="ECO:0007669"/>
    <property type="project" value="UniProtKB-KW"/>
</dbReference>
<dbReference type="NCBIfam" id="TIGR00845">
    <property type="entry name" value="caca"/>
    <property type="match status" value="1"/>
</dbReference>
<dbReference type="GO" id="GO:0046872">
    <property type="term" value="F:metal ion binding"/>
    <property type="evidence" value="ECO:0007669"/>
    <property type="project" value="UniProtKB-KW"/>
</dbReference>
<keyword evidence="24" id="KW-1185">Reference proteome</keyword>
<dbReference type="SMART" id="SM00237">
    <property type="entry name" value="Calx_beta"/>
    <property type="match status" value="2"/>
</dbReference>
<dbReference type="InterPro" id="IPR004836">
    <property type="entry name" value="Na_Ca_Ex"/>
</dbReference>
<accession>A0A813TC72</accession>
<keyword evidence="6" id="KW-0109">Calcium transport</keyword>
<dbReference type="Pfam" id="PF16494">
    <property type="entry name" value="Na_Ca_ex_C"/>
    <property type="match status" value="1"/>
</dbReference>
<keyword evidence="4" id="KW-0050">Antiport</keyword>
<evidence type="ECO:0000256" key="16">
    <source>
        <dbReference type="ARBA" id="ARBA00023136"/>
    </source>
</evidence>
<feature type="compositionally biased region" description="Acidic residues" evidence="20">
    <location>
        <begin position="640"/>
        <end position="651"/>
    </location>
</feature>
<feature type="transmembrane region" description="Helical" evidence="21">
    <location>
        <begin position="169"/>
        <end position="192"/>
    </location>
</feature>
<feature type="domain" description="Calx-beta" evidence="22">
    <location>
        <begin position="347"/>
        <end position="449"/>
    </location>
</feature>
<dbReference type="OrthoDB" id="418484at2759"/>